<evidence type="ECO:0000313" key="2">
    <source>
        <dbReference type="Proteomes" id="UP001162483"/>
    </source>
</evidence>
<dbReference type="Proteomes" id="UP001162483">
    <property type="component" value="Unassembled WGS sequence"/>
</dbReference>
<comment type="caution">
    <text evidence="1">The sequence shown here is derived from an EMBL/GenBank/DDBJ whole genome shotgun (WGS) entry which is preliminary data.</text>
</comment>
<name>A0ABN9ANF9_9NEOB</name>
<protein>
    <submittedName>
        <fullName evidence="1">Uncharacterized protein</fullName>
    </submittedName>
</protein>
<accession>A0ABN9ANF9</accession>
<gene>
    <name evidence="1" type="ORF">SPARVUS_LOCUS980737</name>
</gene>
<sequence length="62" mass="6620">MRHCSGSPCSAYLVLRSCDVPPAASTAISSGRFRHPVPVSSGRTRAGTGGKFKHFKKTVIFL</sequence>
<keyword evidence="2" id="KW-1185">Reference proteome</keyword>
<proteinExistence type="predicted"/>
<dbReference type="EMBL" id="CATNWA010000299">
    <property type="protein sequence ID" value="CAI9536112.1"/>
    <property type="molecule type" value="Genomic_DNA"/>
</dbReference>
<organism evidence="1 2">
    <name type="scientific">Staurois parvus</name>
    <dbReference type="NCBI Taxonomy" id="386267"/>
    <lineage>
        <taxon>Eukaryota</taxon>
        <taxon>Metazoa</taxon>
        <taxon>Chordata</taxon>
        <taxon>Craniata</taxon>
        <taxon>Vertebrata</taxon>
        <taxon>Euteleostomi</taxon>
        <taxon>Amphibia</taxon>
        <taxon>Batrachia</taxon>
        <taxon>Anura</taxon>
        <taxon>Neobatrachia</taxon>
        <taxon>Ranoidea</taxon>
        <taxon>Ranidae</taxon>
        <taxon>Staurois</taxon>
    </lineage>
</organism>
<reference evidence="1" key="1">
    <citation type="submission" date="2023-05" db="EMBL/GenBank/DDBJ databases">
        <authorList>
            <person name="Stuckert A."/>
        </authorList>
    </citation>
    <scope>NUCLEOTIDE SEQUENCE</scope>
</reference>
<evidence type="ECO:0000313" key="1">
    <source>
        <dbReference type="EMBL" id="CAI9536112.1"/>
    </source>
</evidence>